<evidence type="ECO:0000313" key="9">
    <source>
        <dbReference type="Proteomes" id="UP001597373"/>
    </source>
</evidence>
<comment type="subcellular location">
    <subcellularLocation>
        <location evidence="1">Membrane</location>
        <topology evidence="1">Multi-pass membrane protein</topology>
    </subcellularLocation>
</comment>
<comment type="similarity">
    <text evidence="2">Belongs to the drug/metabolite transporter (DMT) superfamily. 10 TMS drug/metabolite exporter (DME) (TC 2.A.7.3) family.</text>
</comment>
<keyword evidence="9" id="KW-1185">Reference proteome</keyword>
<feature type="transmembrane region" description="Helical" evidence="6">
    <location>
        <begin position="7"/>
        <end position="25"/>
    </location>
</feature>
<dbReference type="EMBL" id="JBHUIR010000023">
    <property type="protein sequence ID" value="MFD2259734.1"/>
    <property type="molecule type" value="Genomic_DNA"/>
</dbReference>
<feature type="transmembrane region" description="Helical" evidence="6">
    <location>
        <begin position="266"/>
        <end position="284"/>
    </location>
</feature>
<dbReference type="PANTHER" id="PTHR22911:SF6">
    <property type="entry name" value="SOLUTE CARRIER FAMILY 35 MEMBER G1"/>
    <property type="match status" value="1"/>
</dbReference>
<accession>A0ABW5DH61</accession>
<sequence length="300" mass="32586">MIPIRPIGAVTKGIALVLLACLIFSTQDTIGKQLMLTMTAFQVIWGRYVVQTAVMTGYLASTSGLRFLKTRHPFLQIARGLAQTVTTGLVYVSLPHVPIGDITALVFCSPILVTLLSVVFLKEKIGRHRIAAVIIGFVGVYLIILPGSGETNFYHILAFLSAFSNATYIMITRHLAGPEEAPATQFNTTAVGLLIFTVILLTTDTPPPLSSAPIFILIGVMAAIGHFSMVKGLSYAPASVLSPYLYSQVLFAALYSVFWFGDSLRLSMVVGTTLLILSGVYIWWRERIRSAESASRPSRA</sequence>
<reference evidence="9" key="1">
    <citation type="journal article" date="2019" name="Int. J. Syst. Evol. Microbiol.">
        <title>The Global Catalogue of Microorganisms (GCM) 10K type strain sequencing project: providing services to taxonomists for standard genome sequencing and annotation.</title>
        <authorList>
            <consortium name="The Broad Institute Genomics Platform"/>
            <consortium name="The Broad Institute Genome Sequencing Center for Infectious Disease"/>
            <person name="Wu L."/>
            <person name="Ma J."/>
        </authorList>
    </citation>
    <scope>NUCLEOTIDE SEQUENCE [LARGE SCALE GENOMIC DNA]</scope>
    <source>
        <strain evidence="9">KCTC 23707</strain>
    </source>
</reference>
<gene>
    <name evidence="8" type="ORF">ACFSMZ_08140</name>
</gene>
<organism evidence="8 9">
    <name type="scientific">Chelativorans composti</name>
    <dbReference type="NCBI Taxonomy" id="768533"/>
    <lineage>
        <taxon>Bacteria</taxon>
        <taxon>Pseudomonadati</taxon>
        <taxon>Pseudomonadota</taxon>
        <taxon>Alphaproteobacteria</taxon>
        <taxon>Hyphomicrobiales</taxon>
        <taxon>Phyllobacteriaceae</taxon>
        <taxon>Chelativorans</taxon>
    </lineage>
</organism>
<keyword evidence="5 6" id="KW-0472">Membrane</keyword>
<feature type="transmembrane region" description="Helical" evidence="6">
    <location>
        <begin position="153"/>
        <end position="171"/>
    </location>
</feature>
<evidence type="ECO:0000313" key="8">
    <source>
        <dbReference type="EMBL" id="MFD2259734.1"/>
    </source>
</evidence>
<evidence type="ECO:0000256" key="2">
    <source>
        <dbReference type="ARBA" id="ARBA00009853"/>
    </source>
</evidence>
<keyword evidence="4 6" id="KW-1133">Transmembrane helix</keyword>
<evidence type="ECO:0000259" key="7">
    <source>
        <dbReference type="Pfam" id="PF00892"/>
    </source>
</evidence>
<evidence type="ECO:0000256" key="3">
    <source>
        <dbReference type="ARBA" id="ARBA00022692"/>
    </source>
</evidence>
<dbReference type="Proteomes" id="UP001597373">
    <property type="component" value="Unassembled WGS sequence"/>
</dbReference>
<feature type="transmembrane region" description="Helical" evidence="6">
    <location>
        <begin position="45"/>
        <end position="65"/>
    </location>
</feature>
<protein>
    <submittedName>
        <fullName evidence="8">DMT family transporter</fullName>
    </submittedName>
</protein>
<dbReference type="InterPro" id="IPR037185">
    <property type="entry name" value="EmrE-like"/>
</dbReference>
<dbReference type="SUPFAM" id="SSF103481">
    <property type="entry name" value="Multidrug resistance efflux transporter EmrE"/>
    <property type="match status" value="2"/>
</dbReference>
<evidence type="ECO:0000256" key="5">
    <source>
        <dbReference type="ARBA" id="ARBA00023136"/>
    </source>
</evidence>
<dbReference type="PANTHER" id="PTHR22911">
    <property type="entry name" value="ACYL-MALONYL CONDENSING ENZYME-RELATED"/>
    <property type="match status" value="1"/>
</dbReference>
<evidence type="ECO:0000256" key="1">
    <source>
        <dbReference type="ARBA" id="ARBA00004141"/>
    </source>
</evidence>
<feature type="domain" description="EamA" evidence="7">
    <location>
        <begin position="154"/>
        <end position="280"/>
    </location>
</feature>
<feature type="transmembrane region" description="Helical" evidence="6">
    <location>
        <begin position="241"/>
        <end position="260"/>
    </location>
</feature>
<dbReference type="Pfam" id="PF00892">
    <property type="entry name" value="EamA"/>
    <property type="match status" value="2"/>
</dbReference>
<name>A0ABW5DH61_9HYPH</name>
<feature type="transmembrane region" description="Helical" evidence="6">
    <location>
        <begin position="183"/>
        <end position="203"/>
    </location>
</feature>
<feature type="transmembrane region" description="Helical" evidence="6">
    <location>
        <begin position="130"/>
        <end position="147"/>
    </location>
</feature>
<evidence type="ECO:0000256" key="4">
    <source>
        <dbReference type="ARBA" id="ARBA00022989"/>
    </source>
</evidence>
<feature type="transmembrane region" description="Helical" evidence="6">
    <location>
        <begin position="102"/>
        <end position="121"/>
    </location>
</feature>
<feature type="transmembrane region" description="Helical" evidence="6">
    <location>
        <begin position="209"/>
        <end position="229"/>
    </location>
</feature>
<keyword evidence="3 6" id="KW-0812">Transmembrane</keyword>
<dbReference type="RefSeq" id="WP_345099506.1">
    <property type="nucleotide sequence ID" value="NZ_BAABGS010000063.1"/>
</dbReference>
<feature type="domain" description="EamA" evidence="7">
    <location>
        <begin position="12"/>
        <end position="144"/>
    </location>
</feature>
<proteinExistence type="inferred from homology"/>
<dbReference type="InterPro" id="IPR000620">
    <property type="entry name" value="EamA_dom"/>
</dbReference>
<comment type="caution">
    <text evidence="8">The sequence shown here is derived from an EMBL/GenBank/DDBJ whole genome shotgun (WGS) entry which is preliminary data.</text>
</comment>
<evidence type="ECO:0000256" key="6">
    <source>
        <dbReference type="SAM" id="Phobius"/>
    </source>
</evidence>